<dbReference type="PANTHER" id="PTHR43798:SF6">
    <property type="entry name" value="HYDROLASE, PUTATIVE (AFU_ORTHOLOGUE AFUA_4G13070)-RELATED"/>
    <property type="match status" value="1"/>
</dbReference>
<evidence type="ECO:0000259" key="1">
    <source>
        <dbReference type="Pfam" id="PF12697"/>
    </source>
</evidence>
<dbReference type="InterPro" id="IPR000073">
    <property type="entry name" value="AB_hydrolase_1"/>
</dbReference>
<gene>
    <name evidence="2" type="ORF">GCM10011512_07770</name>
</gene>
<evidence type="ECO:0000313" key="2">
    <source>
        <dbReference type="EMBL" id="GGC83456.1"/>
    </source>
</evidence>
<dbReference type="InterPro" id="IPR050266">
    <property type="entry name" value="AB_hydrolase_sf"/>
</dbReference>
<proteinExistence type="predicted"/>
<reference evidence="3" key="1">
    <citation type="journal article" date="2019" name="Int. J. Syst. Evol. Microbiol.">
        <title>The Global Catalogue of Microorganisms (GCM) 10K type strain sequencing project: providing services to taxonomists for standard genome sequencing and annotation.</title>
        <authorList>
            <consortium name="The Broad Institute Genomics Platform"/>
            <consortium name="The Broad Institute Genome Sequencing Center for Infectious Disease"/>
            <person name="Wu L."/>
            <person name="Ma J."/>
        </authorList>
    </citation>
    <scope>NUCLEOTIDE SEQUENCE [LARGE SCALE GENOMIC DNA]</scope>
    <source>
        <strain evidence="3">CGMCC 1.15480</strain>
    </source>
</reference>
<keyword evidence="2" id="KW-0378">Hydrolase</keyword>
<dbReference type="EMBL" id="BMJI01000002">
    <property type="protein sequence ID" value="GGC83456.1"/>
    <property type="molecule type" value="Genomic_DNA"/>
</dbReference>
<evidence type="ECO:0000313" key="3">
    <source>
        <dbReference type="Proteomes" id="UP000597761"/>
    </source>
</evidence>
<comment type="caution">
    <text evidence="2">The sequence shown here is derived from an EMBL/GenBank/DDBJ whole genome shotgun (WGS) entry which is preliminary data.</text>
</comment>
<dbReference type="RefSeq" id="WP_188666472.1">
    <property type="nucleotide sequence ID" value="NZ_BMJI01000002.1"/>
</dbReference>
<accession>A0ABQ1NUU0</accession>
<protein>
    <submittedName>
        <fullName evidence="2">2-hydroxy-6-oxo-6-phenylhexa-2,4-dienoate hydrolase</fullName>
    </submittedName>
</protein>
<keyword evidence="3" id="KW-1185">Reference proteome</keyword>
<dbReference type="Pfam" id="PF12697">
    <property type="entry name" value="Abhydrolase_6"/>
    <property type="match status" value="1"/>
</dbReference>
<dbReference type="InterPro" id="IPR029058">
    <property type="entry name" value="AB_hydrolase_fold"/>
</dbReference>
<sequence>MECRVGQTTVHYVEHGHGTPVLVLHGAGVDHREAEACFDPGLDVDGLRRLYPDLPGMGRTAAPPSIRSADDVLDILLGFIDRVARGGDLLVAGHSAGAHYARALAARRPGVTGLALICPLLPDTHDVPTHAPVIARDDLGDAGFHGYFVLQTPEMLDRYERFVAPAAELVDAVAMDRIGQRWELAAAGEPYVGPVLLVAGRRDSTVGWAATADLAEVYPRATLAVLDDVGHALPHEESTLLAALLQDWLRRVATTRSDGPPGR</sequence>
<dbReference type="PANTHER" id="PTHR43798">
    <property type="entry name" value="MONOACYLGLYCEROL LIPASE"/>
    <property type="match status" value="1"/>
</dbReference>
<dbReference type="SUPFAM" id="SSF53474">
    <property type="entry name" value="alpha/beta-Hydrolases"/>
    <property type="match status" value="1"/>
</dbReference>
<dbReference type="GO" id="GO:0016787">
    <property type="term" value="F:hydrolase activity"/>
    <property type="evidence" value="ECO:0007669"/>
    <property type="project" value="UniProtKB-KW"/>
</dbReference>
<name>A0ABQ1NUU0_9MICC</name>
<feature type="domain" description="AB hydrolase-1" evidence="1">
    <location>
        <begin position="21"/>
        <end position="238"/>
    </location>
</feature>
<dbReference type="Proteomes" id="UP000597761">
    <property type="component" value="Unassembled WGS sequence"/>
</dbReference>
<organism evidence="2 3">
    <name type="scientific">Tersicoccus solisilvae</name>
    <dbReference type="NCBI Taxonomy" id="1882339"/>
    <lineage>
        <taxon>Bacteria</taxon>
        <taxon>Bacillati</taxon>
        <taxon>Actinomycetota</taxon>
        <taxon>Actinomycetes</taxon>
        <taxon>Micrococcales</taxon>
        <taxon>Micrococcaceae</taxon>
        <taxon>Tersicoccus</taxon>
    </lineage>
</organism>
<dbReference type="Gene3D" id="3.40.50.1820">
    <property type="entry name" value="alpha/beta hydrolase"/>
    <property type="match status" value="1"/>
</dbReference>